<dbReference type="GO" id="GO:0051302">
    <property type="term" value="P:regulation of cell division"/>
    <property type="evidence" value="ECO:0007669"/>
    <property type="project" value="TreeGrafter"/>
</dbReference>
<accession>A0A0F9U0M2</accession>
<name>A0A0F9U0M2_9ZZZZ</name>
<evidence type="ECO:0000256" key="3">
    <source>
        <dbReference type="ARBA" id="ARBA00022741"/>
    </source>
</evidence>
<keyword evidence="1" id="KW-0808">Transferase</keyword>
<dbReference type="PANTHER" id="PTHR39560:SF1">
    <property type="entry name" value="PROTEIN ADENYLYLTRANSFERASE FIC-RELATED"/>
    <property type="match status" value="1"/>
</dbReference>
<evidence type="ECO:0000256" key="1">
    <source>
        <dbReference type="ARBA" id="ARBA00022679"/>
    </source>
</evidence>
<evidence type="ECO:0000256" key="4">
    <source>
        <dbReference type="ARBA" id="ARBA00022840"/>
    </source>
</evidence>
<dbReference type="Pfam" id="PF02661">
    <property type="entry name" value="Fic"/>
    <property type="match status" value="1"/>
</dbReference>
<keyword evidence="4" id="KW-0067">ATP-binding</keyword>
<feature type="domain" description="Fido" evidence="5">
    <location>
        <begin position="49"/>
        <end position="191"/>
    </location>
</feature>
<evidence type="ECO:0000259" key="5">
    <source>
        <dbReference type="PROSITE" id="PS51459"/>
    </source>
</evidence>
<sequence>MSHKAKGIGKFREIQYDNKFGITDQFVINEAEAVLTTLAFAEGLPEGKFDSDHLKNIHAHLLGDMYEWAGQFRDTELVVGNTTSISMTKASEVVDSTNKVMKAIESENFGDMTRIDFADKMADYYTKLYAISPFPDGNARTTRAFIDALASSHDMQVEWSQLPGDAFNSAVEMALDGQSKGLNTLMRIAVKPVDLFDLHSTASIKLKTSNIIREVGLNSALIPVDQITSAADINKLARFAKIEVVKSLEQFSKAGTSFMRDWATTSIEHSQASSYDRAHGSALLKDVLQRMDTDSGPGLRGPTN</sequence>
<comment type="caution">
    <text evidence="6">The sequence shown here is derived from an EMBL/GenBank/DDBJ whole genome shotgun (WGS) entry which is preliminary data.</text>
</comment>
<dbReference type="EMBL" id="LAZR01000163">
    <property type="protein sequence ID" value="KKN85124.1"/>
    <property type="molecule type" value="Genomic_DNA"/>
</dbReference>
<dbReference type="PANTHER" id="PTHR39560">
    <property type="entry name" value="PROTEIN ADENYLYLTRANSFERASE FIC-RELATED"/>
    <property type="match status" value="1"/>
</dbReference>
<organism evidence="6">
    <name type="scientific">marine sediment metagenome</name>
    <dbReference type="NCBI Taxonomy" id="412755"/>
    <lineage>
        <taxon>unclassified sequences</taxon>
        <taxon>metagenomes</taxon>
        <taxon>ecological metagenomes</taxon>
    </lineage>
</organism>
<dbReference type="SUPFAM" id="SSF140931">
    <property type="entry name" value="Fic-like"/>
    <property type="match status" value="1"/>
</dbReference>
<dbReference type="PROSITE" id="PS51459">
    <property type="entry name" value="FIDO"/>
    <property type="match status" value="1"/>
</dbReference>
<dbReference type="GO" id="GO:0016779">
    <property type="term" value="F:nucleotidyltransferase activity"/>
    <property type="evidence" value="ECO:0007669"/>
    <property type="project" value="UniProtKB-KW"/>
</dbReference>
<protein>
    <recommendedName>
        <fullName evidence="5">Fido domain-containing protein</fullName>
    </recommendedName>
</protein>
<dbReference type="InterPro" id="IPR036597">
    <property type="entry name" value="Fido-like_dom_sf"/>
</dbReference>
<evidence type="ECO:0000313" key="6">
    <source>
        <dbReference type="EMBL" id="KKN85124.1"/>
    </source>
</evidence>
<keyword evidence="3" id="KW-0547">Nucleotide-binding</keyword>
<reference evidence="6" key="1">
    <citation type="journal article" date="2015" name="Nature">
        <title>Complex archaea that bridge the gap between prokaryotes and eukaryotes.</title>
        <authorList>
            <person name="Spang A."/>
            <person name="Saw J.H."/>
            <person name="Jorgensen S.L."/>
            <person name="Zaremba-Niedzwiedzka K."/>
            <person name="Martijn J."/>
            <person name="Lind A.E."/>
            <person name="van Eijk R."/>
            <person name="Schleper C."/>
            <person name="Guy L."/>
            <person name="Ettema T.J."/>
        </authorList>
    </citation>
    <scope>NUCLEOTIDE SEQUENCE</scope>
</reference>
<keyword evidence="2" id="KW-0548">Nucleotidyltransferase</keyword>
<dbReference type="GO" id="GO:0005524">
    <property type="term" value="F:ATP binding"/>
    <property type="evidence" value="ECO:0007669"/>
    <property type="project" value="UniProtKB-KW"/>
</dbReference>
<dbReference type="InterPro" id="IPR003812">
    <property type="entry name" value="Fido"/>
</dbReference>
<dbReference type="AlphaFoldDB" id="A0A0F9U0M2"/>
<dbReference type="Gene3D" id="1.10.3290.10">
    <property type="entry name" value="Fido-like domain"/>
    <property type="match status" value="1"/>
</dbReference>
<evidence type="ECO:0000256" key="2">
    <source>
        <dbReference type="ARBA" id="ARBA00022695"/>
    </source>
</evidence>
<gene>
    <name evidence="6" type="ORF">LCGC14_0282930</name>
</gene>
<proteinExistence type="predicted"/>